<keyword evidence="1" id="KW-0472">Membrane</keyword>
<feature type="transmembrane region" description="Helical" evidence="1">
    <location>
        <begin position="6"/>
        <end position="26"/>
    </location>
</feature>
<dbReference type="EMBL" id="KZ269987">
    <property type="protein sequence ID" value="OZC10371.1"/>
    <property type="molecule type" value="Genomic_DNA"/>
</dbReference>
<organism evidence="2 3">
    <name type="scientific">Onchocerca flexuosa</name>
    <dbReference type="NCBI Taxonomy" id="387005"/>
    <lineage>
        <taxon>Eukaryota</taxon>
        <taxon>Metazoa</taxon>
        <taxon>Ecdysozoa</taxon>
        <taxon>Nematoda</taxon>
        <taxon>Chromadorea</taxon>
        <taxon>Rhabditida</taxon>
        <taxon>Spirurina</taxon>
        <taxon>Spiruromorpha</taxon>
        <taxon>Filarioidea</taxon>
        <taxon>Onchocercidae</taxon>
        <taxon>Onchocerca</taxon>
    </lineage>
</organism>
<protein>
    <submittedName>
        <fullName evidence="2">Uncharacterized protein</fullName>
    </submittedName>
</protein>
<evidence type="ECO:0000256" key="1">
    <source>
        <dbReference type="SAM" id="Phobius"/>
    </source>
</evidence>
<reference evidence="2 3" key="1">
    <citation type="submission" date="2015-12" db="EMBL/GenBank/DDBJ databases">
        <title>Draft genome of the nematode, Onchocerca flexuosa.</title>
        <authorList>
            <person name="Mitreva M."/>
        </authorList>
    </citation>
    <scope>NUCLEOTIDE SEQUENCE [LARGE SCALE GENOMIC DNA]</scope>
    <source>
        <strain evidence="2">Red Deer</strain>
    </source>
</reference>
<name>A0A238BYP3_9BILA</name>
<keyword evidence="1" id="KW-1133">Transmembrane helix</keyword>
<dbReference type="Proteomes" id="UP000242913">
    <property type="component" value="Unassembled WGS sequence"/>
</dbReference>
<sequence>MFKAVFYSRAALSALTILFIFGKFLMNSRNNYRWDSKLLTSTPPLATQPHLPSQTMHRDLQNLTLRDKSRAHSFKPHPYPAHDMHPAAACSMDICDAPAYLKLLS</sequence>
<proteinExistence type="predicted"/>
<accession>A0A238BYP3</accession>
<keyword evidence="1" id="KW-0812">Transmembrane</keyword>
<gene>
    <name evidence="2" type="ORF">X798_02678</name>
</gene>
<dbReference type="AlphaFoldDB" id="A0A238BYP3"/>
<evidence type="ECO:0000313" key="3">
    <source>
        <dbReference type="Proteomes" id="UP000242913"/>
    </source>
</evidence>
<keyword evidence="3" id="KW-1185">Reference proteome</keyword>
<evidence type="ECO:0000313" key="2">
    <source>
        <dbReference type="EMBL" id="OZC10371.1"/>
    </source>
</evidence>